<protein>
    <submittedName>
        <fullName evidence="2">Uncharacterized protein</fullName>
    </submittedName>
</protein>
<feature type="signal peptide" evidence="1">
    <location>
        <begin position="1"/>
        <end position="23"/>
    </location>
</feature>
<accession>A0AAW0GB05</accession>
<keyword evidence="3" id="KW-1185">Reference proteome</keyword>
<feature type="chain" id="PRO_5043362319" evidence="1">
    <location>
        <begin position="24"/>
        <end position="134"/>
    </location>
</feature>
<gene>
    <name evidence="2" type="ORF">QCA50_008012</name>
</gene>
<keyword evidence="1" id="KW-0732">Signal</keyword>
<organism evidence="2 3">
    <name type="scientific">Cerrena zonata</name>
    <dbReference type="NCBI Taxonomy" id="2478898"/>
    <lineage>
        <taxon>Eukaryota</taxon>
        <taxon>Fungi</taxon>
        <taxon>Dikarya</taxon>
        <taxon>Basidiomycota</taxon>
        <taxon>Agaricomycotina</taxon>
        <taxon>Agaricomycetes</taxon>
        <taxon>Polyporales</taxon>
        <taxon>Cerrenaceae</taxon>
        <taxon>Cerrena</taxon>
    </lineage>
</organism>
<reference evidence="2 3" key="1">
    <citation type="submission" date="2022-09" db="EMBL/GenBank/DDBJ databases">
        <authorList>
            <person name="Palmer J.M."/>
        </authorList>
    </citation>
    <scope>NUCLEOTIDE SEQUENCE [LARGE SCALE GENOMIC DNA]</scope>
    <source>
        <strain evidence="2 3">DSM 7382</strain>
    </source>
</reference>
<dbReference type="EMBL" id="JASBNA010000010">
    <property type="protein sequence ID" value="KAK7688474.1"/>
    <property type="molecule type" value="Genomic_DNA"/>
</dbReference>
<dbReference type="Proteomes" id="UP001385951">
    <property type="component" value="Unassembled WGS sequence"/>
</dbReference>
<sequence length="134" mass="15158">MLCCNINFFIVLVTDILIRQISSITAACQEKVGHLPKVVAKILVDYLLRDRDPCVYRLDGDQVDCICCCCCSLALRILMDIPPDIPIRSNRGVIFWGDIHVGESLVKVTSFFRKYRVQILSSNSFPSRGLYVCI</sequence>
<name>A0AAW0GB05_9APHY</name>
<proteinExistence type="predicted"/>
<evidence type="ECO:0000256" key="1">
    <source>
        <dbReference type="SAM" id="SignalP"/>
    </source>
</evidence>
<comment type="caution">
    <text evidence="2">The sequence shown here is derived from an EMBL/GenBank/DDBJ whole genome shotgun (WGS) entry which is preliminary data.</text>
</comment>
<evidence type="ECO:0000313" key="2">
    <source>
        <dbReference type="EMBL" id="KAK7688474.1"/>
    </source>
</evidence>
<dbReference type="AlphaFoldDB" id="A0AAW0GB05"/>
<evidence type="ECO:0000313" key="3">
    <source>
        <dbReference type="Proteomes" id="UP001385951"/>
    </source>
</evidence>